<reference evidence="2" key="2">
    <citation type="journal article" date="2022" name="Microb. Genom.">
        <title>A chromosome-scale genome assembly of the tomato pathogen Cladosporium fulvum reveals a compartmentalized genome architecture and the presence of a dispensable chromosome.</title>
        <authorList>
            <person name="Zaccaron A.Z."/>
            <person name="Chen L.H."/>
            <person name="Samaras A."/>
            <person name="Stergiopoulos I."/>
        </authorList>
    </citation>
    <scope>NUCLEOTIDE SEQUENCE</scope>
    <source>
        <strain evidence="2">Race5_Kim</strain>
    </source>
</reference>
<feature type="compositionally biased region" description="Polar residues" evidence="1">
    <location>
        <begin position="11"/>
        <end position="23"/>
    </location>
</feature>
<keyword evidence="3" id="KW-1185">Reference proteome</keyword>
<dbReference type="AlphaFoldDB" id="A0A9Q8LEX0"/>
<feature type="compositionally biased region" description="Basic and acidic residues" evidence="1">
    <location>
        <begin position="157"/>
        <end position="171"/>
    </location>
</feature>
<dbReference type="Proteomes" id="UP000756132">
    <property type="component" value="Chromosome 4"/>
</dbReference>
<feature type="region of interest" description="Disordered" evidence="1">
    <location>
        <begin position="1"/>
        <end position="99"/>
    </location>
</feature>
<feature type="region of interest" description="Disordered" evidence="1">
    <location>
        <begin position="143"/>
        <end position="179"/>
    </location>
</feature>
<sequence length="179" mass="21201">MDTMMRCGPAIQSQPTTFPNTSKAFVASHTRPSDHPWPSHEFCQAYRGDPERKERKQAKERKRQEERAAQQQKQQREQPPPSISPFKRANTSDAGMLECCPDQKHLRGHVKRAHKRIDLLQFEKRAAECSGWQDLDFWRNYRNHPTRTEPCRAAIADQREARDRQQEEPYRRNRRLQVP</sequence>
<protein>
    <submittedName>
        <fullName evidence="2">Uncharacterized protein</fullName>
    </submittedName>
</protein>
<dbReference type="RefSeq" id="XP_047760509.1">
    <property type="nucleotide sequence ID" value="XM_047904293.1"/>
</dbReference>
<proteinExistence type="predicted"/>
<name>A0A9Q8LEX0_PASFU</name>
<evidence type="ECO:0000313" key="2">
    <source>
        <dbReference type="EMBL" id="UJO16143.1"/>
    </source>
</evidence>
<accession>A0A9Q8LEX0</accession>
<evidence type="ECO:0000313" key="3">
    <source>
        <dbReference type="Proteomes" id="UP000756132"/>
    </source>
</evidence>
<dbReference type="EMBL" id="CP090166">
    <property type="protein sequence ID" value="UJO16143.1"/>
    <property type="molecule type" value="Genomic_DNA"/>
</dbReference>
<evidence type="ECO:0000256" key="1">
    <source>
        <dbReference type="SAM" id="MobiDB-lite"/>
    </source>
</evidence>
<reference evidence="2" key="1">
    <citation type="submission" date="2021-12" db="EMBL/GenBank/DDBJ databases">
        <authorList>
            <person name="Zaccaron A."/>
            <person name="Stergiopoulos I."/>
        </authorList>
    </citation>
    <scope>NUCLEOTIDE SEQUENCE</scope>
    <source>
        <strain evidence="2">Race5_Kim</strain>
    </source>
</reference>
<gene>
    <name evidence="2" type="ORF">CLAFUR5_05145</name>
</gene>
<organism evidence="2 3">
    <name type="scientific">Passalora fulva</name>
    <name type="common">Tomato leaf mold</name>
    <name type="synonym">Cladosporium fulvum</name>
    <dbReference type="NCBI Taxonomy" id="5499"/>
    <lineage>
        <taxon>Eukaryota</taxon>
        <taxon>Fungi</taxon>
        <taxon>Dikarya</taxon>
        <taxon>Ascomycota</taxon>
        <taxon>Pezizomycotina</taxon>
        <taxon>Dothideomycetes</taxon>
        <taxon>Dothideomycetidae</taxon>
        <taxon>Mycosphaerellales</taxon>
        <taxon>Mycosphaerellaceae</taxon>
        <taxon>Fulvia</taxon>
    </lineage>
</organism>
<dbReference type="KEGG" id="ffu:CLAFUR5_05145"/>
<dbReference type="GeneID" id="71985023"/>